<evidence type="ECO:0000256" key="2">
    <source>
        <dbReference type="ARBA" id="ARBA00022490"/>
    </source>
</evidence>
<comment type="similarity">
    <text evidence="1 5">Belongs to the TUBGCP family.</text>
</comment>
<evidence type="ECO:0000313" key="9">
    <source>
        <dbReference type="Proteomes" id="UP000189911"/>
    </source>
</evidence>
<name>A0A1G4JYG3_9SACH</name>
<dbReference type="AlphaFoldDB" id="A0A1G4JYG3"/>
<dbReference type="GO" id="GO:0031122">
    <property type="term" value="P:cytoplasmic microtubule organization"/>
    <property type="evidence" value="ECO:0007669"/>
    <property type="project" value="TreeGrafter"/>
</dbReference>
<keyword evidence="2 5" id="KW-0963">Cytoplasm</keyword>
<dbReference type="PANTHER" id="PTHR19302:SF33">
    <property type="entry name" value="GAMMA-TUBULIN COMPLEX COMPONENT 5"/>
    <property type="match status" value="1"/>
</dbReference>
<keyword evidence="3 5" id="KW-0493">Microtubule</keyword>
<dbReference type="EMBL" id="LT598451">
    <property type="protein sequence ID" value="SCU96139.1"/>
    <property type="molecule type" value="Genomic_DNA"/>
</dbReference>
<dbReference type="OrthoDB" id="5860513at2759"/>
<evidence type="ECO:0000259" key="6">
    <source>
        <dbReference type="Pfam" id="PF04130"/>
    </source>
</evidence>
<evidence type="ECO:0000256" key="4">
    <source>
        <dbReference type="ARBA" id="ARBA00023212"/>
    </source>
</evidence>
<evidence type="ECO:0000256" key="5">
    <source>
        <dbReference type="RuleBase" id="RU363050"/>
    </source>
</evidence>
<dbReference type="GO" id="GO:0007020">
    <property type="term" value="P:microtubule nucleation"/>
    <property type="evidence" value="ECO:0007669"/>
    <property type="project" value="InterPro"/>
</dbReference>
<dbReference type="Pfam" id="PF17681">
    <property type="entry name" value="GCP_N_terminal"/>
    <property type="match status" value="1"/>
</dbReference>
<dbReference type="GO" id="GO:0000930">
    <property type="term" value="C:gamma-tubulin complex"/>
    <property type="evidence" value="ECO:0007669"/>
    <property type="project" value="TreeGrafter"/>
</dbReference>
<dbReference type="GO" id="GO:0051321">
    <property type="term" value="P:meiotic cell cycle"/>
    <property type="evidence" value="ECO:0007669"/>
    <property type="project" value="TreeGrafter"/>
</dbReference>
<accession>A0A1G4JYG3</accession>
<evidence type="ECO:0000256" key="3">
    <source>
        <dbReference type="ARBA" id="ARBA00022701"/>
    </source>
</evidence>
<dbReference type="GO" id="GO:0051011">
    <property type="term" value="F:microtubule minus-end binding"/>
    <property type="evidence" value="ECO:0007669"/>
    <property type="project" value="TreeGrafter"/>
</dbReference>
<dbReference type="Pfam" id="PF04130">
    <property type="entry name" value="GCP_C_terminal"/>
    <property type="match status" value="1"/>
</dbReference>
<dbReference type="GO" id="GO:0005874">
    <property type="term" value="C:microtubule"/>
    <property type="evidence" value="ECO:0007669"/>
    <property type="project" value="UniProtKB-KW"/>
</dbReference>
<dbReference type="InterPro" id="IPR041470">
    <property type="entry name" value="GCP_N"/>
</dbReference>
<evidence type="ECO:0000313" key="8">
    <source>
        <dbReference type="EMBL" id="SCU96139.1"/>
    </source>
</evidence>
<dbReference type="GO" id="GO:0000922">
    <property type="term" value="C:spindle pole"/>
    <property type="evidence" value="ECO:0007669"/>
    <property type="project" value="InterPro"/>
</dbReference>
<keyword evidence="4 5" id="KW-0206">Cytoskeleton</keyword>
<sequence length="844" mass="97983">MDLRNNLSLIVNELMAPVLPGVLMGTLEDELNNLLTSSPVNIERINRLVHKYKSSTVQDADSYARWQKLENLLQLVAASPNQEEASAYLRLMKNMMESTGQQKRPSLKLHESSLSTHLLESHDNMMTPIKNSRSSPVYAESFENIDRYSDRRSIVSSNYGGMARDRNSSVTLSSLSDPYYSCVVNEKEIMNYLPFTLLATTSQMFTFDKRGVHIPENIPNGESGMLHILFEAGLLYRFIQKQIDTYRTTNALSPLKTAFLTFVNQQLHEYMAVVNRISNSPHIRSLKALYIDIKDWILEFRIYYNLMIDFQQLRGDHLLSRVHDLKDHGDLLVKRVSNSLYGSLDQIYYQYLVNWLTRSQLDTHQEFFVETVLSPDHGPTSLKLNMDKVPTFISAPTAKEIYMIGKTSLFLEKECMEIQWINDCNQKYFKVYGAMKGNAVSLEFCDAVRSHHSEINSFCKSTLESKYSFSRVLDMLKDVLLMGRGDFIDQMICNSADFLQQSSAILPSYKLTRCLQESIKQSSLRYMLATQHTRKIVDGIDARVLELGHGSIGWDVFTLDYLAEQPLATILEFDRSGGRKVYLRIFNFLWRIKKNNFFFQEQWSRNNTLARDFRRLRRNKPLVRDILKKMYKVNALKSNVQHFNRKIESYCFQSIIEKNYVNLRTKISDERRDLEGTIKKTKIKNGLVVAQGILRPQNLLMQKIGMKARVSYQKHTPSIDELRQIHDEYLQKVVCNKLLDSASPNRRPGTFSKQYYPSTLILMLNDLFEFILRYSEFNDVIHDLLIHLSLQSSDEVSELLKKLNDLLSKIVAHYRWIQKTSYYLIKDLKADGDTELLSLSKILR</sequence>
<dbReference type="GO" id="GO:0043015">
    <property type="term" value="F:gamma-tubulin binding"/>
    <property type="evidence" value="ECO:0007669"/>
    <property type="project" value="InterPro"/>
</dbReference>
<protein>
    <recommendedName>
        <fullName evidence="5">Spindle pole body component</fullName>
    </recommendedName>
</protein>
<proteinExistence type="inferred from homology"/>
<dbReference type="GO" id="GO:0000278">
    <property type="term" value="P:mitotic cell cycle"/>
    <property type="evidence" value="ECO:0007669"/>
    <property type="project" value="TreeGrafter"/>
</dbReference>
<feature type="domain" description="Gamma tubulin complex component protein N-terminal" evidence="7">
    <location>
        <begin position="192"/>
        <end position="461"/>
    </location>
</feature>
<evidence type="ECO:0000256" key="1">
    <source>
        <dbReference type="ARBA" id="ARBA00010337"/>
    </source>
</evidence>
<organism evidence="8 9">
    <name type="scientific">Lachancea nothofagi CBS 11611</name>
    <dbReference type="NCBI Taxonomy" id="1266666"/>
    <lineage>
        <taxon>Eukaryota</taxon>
        <taxon>Fungi</taxon>
        <taxon>Dikarya</taxon>
        <taxon>Ascomycota</taxon>
        <taxon>Saccharomycotina</taxon>
        <taxon>Saccharomycetes</taxon>
        <taxon>Saccharomycetales</taxon>
        <taxon>Saccharomycetaceae</taxon>
        <taxon>Lachancea</taxon>
    </lineage>
</organism>
<reference evidence="9" key="1">
    <citation type="submission" date="2016-03" db="EMBL/GenBank/DDBJ databases">
        <authorList>
            <person name="Devillers Hugo."/>
        </authorList>
    </citation>
    <scope>NUCLEOTIDE SEQUENCE [LARGE SCALE GENOMIC DNA]</scope>
</reference>
<dbReference type="InterPro" id="IPR040457">
    <property type="entry name" value="GCP_C"/>
</dbReference>
<feature type="domain" description="Gamma tubulin complex component C-terminal" evidence="6">
    <location>
        <begin position="473"/>
        <end position="812"/>
    </location>
</feature>
<comment type="subcellular location">
    <subcellularLocation>
        <location evidence="5">Cytoplasm</location>
        <location evidence="5">Cytoskeleton</location>
        <location evidence="5">Microtubule organizing center</location>
    </subcellularLocation>
</comment>
<dbReference type="Proteomes" id="UP000189911">
    <property type="component" value="Chromosome E"/>
</dbReference>
<dbReference type="GO" id="GO:0051225">
    <property type="term" value="P:spindle assembly"/>
    <property type="evidence" value="ECO:0007669"/>
    <property type="project" value="TreeGrafter"/>
</dbReference>
<keyword evidence="9" id="KW-1185">Reference proteome</keyword>
<dbReference type="PANTHER" id="PTHR19302">
    <property type="entry name" value="GAMMA TUBULIN COMPLEX PROTEIN"/>
    <property type="match status" value="1"/>
</dbReference>
<dbReference type="InterPro" id="IPR007259">
    <property type="entry name" value="GCP"/>
</dbReference>
<gene>
    <name evidence="8" type="ORF">LANO_0E12596G</name>
</gene>
<dbReference type="Gene3D" id="1.20.120.1900">
    <property type="entry name" value="Gamma-tubulin complex, C-terminal domain"/>
    <property type="match status" value="1"/>
</dbReference>
<dbReference type="InterPro" id="IPR042241">
    <property type="entry name" value="GCP_C_sf"/>
</dbReference>
<dbReference type="GO" id="GO:0005816">
    <property type="term" value="C:spindle pole body"/>
    <property type="evidence" value="ECO:0007669"/>
    <property type="project" value="UniProtKB-ARBA"/>
</dbReference>
<evidence type="ECO:0000259" key="7">
    <source>
        <dbReference type="Pfam" id="PF17681"/>
    </source>
</evidence>